<protein>
    <submittedName>
        <fullName evidence="2">Retrovirus-related Pol polyprotein from transposon TNT 1-94</fullName>
    </submittedName>
</protein>
<dbReference type="AlphaFoldDB" id="A0AAW2LB86"/>
<reference evidence="2" key="2">
    <citation type="journal article" date="2024" name="Plant">
        <title>Genomic evolution and insights into agronomic trait innovations of Sesamum species.</title>
        <authorList>
            <person name="Miao H."/>
            <person name="Wang L."/>
            <person name="Qu L."/>
            <person name="Liu H."/>
            <person name="Sun Y."/>
            <person name="Le M."/>
            <person name="Wang Q."/>
            <person name="Wei S."/>
            <person name="Zheng Y."/>
            <person name="Lin W."/>
            <person name="Duan Y."/>
            <person name="Cao H."/>
            <person name="Xiong S."/>
            <person name="Wang X."/>
            <person name="Wei L."/>
            <person name="Li C."/>
            <person name="Ma Q."/>
            <person name="Ju M."/>
            <person name="Zhao R."/>
            <person name="Li G."/>
            <person name="Mu C."/>
            <person name="Tian Q."/>
            <person name="Mei H."/>
            <person name="Zhang T."/>
            <person name="Gao T."/>
            <person name="Zhang H."/>
        </authorList>
    </citation>
    <scope>NUCLEOTIDE SEQUENCE</scope>
    <source>
        <strain evidence="2">G02</strain>
    </source>
</reference>
<sequence>MGLVYKLGQVFRRFKESFKTSLLSITKNENDKDYPNVPIELEVPLFDEFYHLLPCTPLDALDKEARECLIVEVAEDEGIKVEAAALEGSGYPQHSVSTNKLKAKIFLMVPVAITLPNLSKLEPLDRTNNKRWSQKLLIFFEQLDVDYVCFQNPPETPAEASTLAITAAETSVASTIAKSEDEAKLKYNKDNKTVRGHLLNHMNNSLFDLFVNYRSAKKIWTTLETRYGGGDGGRTKYLIGFTRNKRKDSKKNNQHKSFKEPNAKIQKNKQLCYCYGKPGHKAYQCYQRKDQQKGNKTLATQPTPQVNLAKKDEIIIAVVVEANLVENKNYWVLDTGASRYFYSNKILFHELVDATDGECVFMGTLLPPESWRTESGFVIIAVYVDELNIIGSPEEIRQAADYLKSEFEMKDLGTTKYCPGLQFEHTKGGIFIHQSNYIEKVLKRFHMNNAHPLSTPMVVQSFDVNKVQFRPPAHYDEILGPEVPYLSAIGALMYLANNTRSDIAFSVNLLARYSSTPTKICWNGVKHILRYLRGTSDMGLYFEWHKNAKATNLVCYSNAGYVSDPHKAISQSEYVFKYGGTAISWSSTKQTLVATSSNHAELIALHEAGRECVWLRSPIHCVCESCGLEPIEKSPTVIYEDNAACITQIKDGYIKGDRTKHISPKFFSTHELQVEGKVDLKQIKSELSRFIYEGITKGVQATRT</sequence>
<organism evidence="2">
    <name type="scientific">Sesamum radiatum</name>
    <name type="common">Black benniseed</name>
    <dbReference type="NCBI Taxonomy" id="300843"/>
    <lineage>
        <taxon>Eukaryota</taxon>
        <taxon>Viridiplantae</taxon>
        <taxon>Streptophyta</taxon>
        <taxon>Embryophyta</taxon>
        <taxon>Tracheophyta</taxon>
        <taxon>Spermatophyta</taxon>
        <taxon>Magnoliopsida</taxon>
        <taxon>eudicotyledons</taxon>
        <taxon>Gunneridae</taxon>
        <taxon>Pentapetalae</taxon>
        <taxon>asterids</taxon>
        <taxon>lamiids</taxon>
        <taxon>Lamiales</taxon>
        <taxon>Pedaliaceae</taxon>
        <taxon>Sesamum</taxon>
    </lineage>
</organism>
<dbReference type="CDD" id="cd09272">
    <property type="entry name" value="RNase_HI_RT_Ty1"/>
    <property type="match status" value="1"/>
</dbReference>
<gene>
    <name evidence="2" type="ORF">Sradi_5422300</name>
</gene>
<dbReference type="Pfam" id="PF14223">
    <property type="entry name" value="Retrotran_gag_2"/>
    <property type="match status" value="1"/>
</dbReference>
<comment type="caution">
    <text evidence="2">The sequence shown here is derived from an EMBL/GenBank/DDBJ whole genome shotgun (WGS) entry which is preliminary data.</text>
</comment>
<evidence type="ECO:0000259" key="1">
    <source>
        <dbReference type="Pfam" id="PF07727"/>
    </source>
</evidence>
<dbReference type="PANTHER" id="PTHR11439:SF486">
    <property type="entry name" value="RLK (RECEPTOR-LIKE KINASE) PROTEIN, PUTATIVE-RELATED"/>
    <property type="match status" value="1"/>
</dbReference>
<accession>A0AAW2LB86</accession>
<reference evidence="2" key="1">
    <citation type="submission" date="2020-06" db="EMBL/GenBank/DDBJ databases">
        <authorList>
            <person name="Li T."/>
            <person name="Hu X."/>
            <person name="Zhang T."/>
            <person name="Song X."/>
            <person name="Zhang H."/>
            <person name="Dai N."/>
            <person name="Sheng W."/>
            <person name="Hou X."/>
            <person name="Wei L."/>
        </authorList>
    </citation>
    <scope>NUCLEOTIDE SEQUENCE</scope>
    <source>
        <strain evidence="2">G02</strain>
        <tissue evidence="2">Leaf</tissue>
    </source>
</reference>
<evidence type="ECO:0000313" key="2">
    <source>
        <dbReference type="EMBL" id="KAL0315441.1"/>
    </source>
</evidence>
<feature type="domain" description="Reverse transcriptase Ty1/copia-type" evidence="1">
    <location>
        <begin position="375"/>
        <end position="458"/>
    </location>
</feature>
<proteinExistence type="predicted"/>
<dbReference type="InterPro" id="IPR013103">
    <property type="entry name" value="RVT_2"/>
</dbReference>
<dbReference type="EMBL" id="JACGWJ010000025">
    <property type="protein sequence ID" value="KAL0315441.1"/>
    <property type="molecule type" value="Genomic_DNA"/>
</dbReference>
<dbReference type="PANTHER" id="PTHR11439">
    <property type="entry name" value="GAG-POL-RELATED RETROTRANSPOSON"/>
    <property type="match status" value="1"/>
</dbReference>
<name>A0AAW2LB86_SESRA</name>
<dbReference type="Pfam" id="PF07727">
    <property type="entry name" value="RVT_2"/>
    <property type="match status" value="1"/>
</dbReference>